<feature type="transmembrane region" description="Helical" evidence="1">
    <location>
        <begin position="117"/>
        <end position="139"/>
    </location>
</feature>
<evidence type="ECO:0000313" key="4">
    <source>
        <dbReference type="Proteomes" id="UP000215590"/>
    </source>
</evidence>
<protein>
    <submittedName>
        <fullName evidence="3">Ion channel family protein</fullName>
    </submittedName>
</protein>
<feature type="transmembrane region" description="Helical" evidence="1">
    <location>
        <begin position="6"/>
        <end position="30"/>
    </location>
</feature>
<dbReference type="EMBL" id="NNRJ01000051">
    <property type="protein sequence ID" value="OYR15050.1"/>
    <property type="molecule type" value="Genomic_DNA"/>
</dbReference>
<name>A0A256FJV5_9HYPH</name>
<dbReference type="AlphaFoldDB" id="A0A256FJV5"/>
<sequence>MLSDFIIGSAVGIIVMLVHLTATLAVYYFVHTLGSKINENRVIFLIASLIGLYIILFMSLCCSVSIWAITYYHLGLVDNYGDAFYTAMLNYTTLGSGDLNQVVQTRLFGPMAAASGILMFSWAAALLVYIIQLHLPVILKKRWEK</sequence>
<gene>
    <name evidence="3" type="ORF">CEV31_3241</name>
</gene>
<evidence type="ECO:0000256" key="1">
    <source>
        <dbReference type="SAM" id="Phobius"/>
    </source>
</evidence>
<feature type="domain" description="Potassium channel" evidence="2">
    <location>
        <begin position="60"/>
        <end position="128"/>
    </location>
</feature>
<evidence type="ECO:0000259" key="2">
    <source>
        <dbReference type="Pfam" id="PF07885"/>
    </source>
</evidence>
<reference evidence="3 4" key="1">
    <citation type="submission" date="2017-07" db="EMBL/GenBank/DDBJ databases">
        <title>Phylogenetic study on the rhizospheric bacterium Ochrobactrum sp. A44.</title>
        <authorList>
            <person name="Krzyzanowska D.M."/>
            <person name="Ossowicki A."/>
            <person name="Rajewska M."/>
            <person name="Maciag T."/>
            <person name="Kaczynski Z."/>
            <person name="Czerwicka M."/>
            <person name="Jafra S."/>
        </authorList>
    </citation>
    <scope>NUCLEOTIDE SEQUENCE [LARGE SCALE GENOMIC DNA]</scope>
    <source>
        <strain evidence="3 4">DSM 7216</strain>
    </source>
</reference>
<evidence type="ECO:0000313" key="3">
    <source>
        <dbReference type="EMBL" id="OYR15050.1"/>
    </source>
</evidence>
<dbReference type="InterPro" id="IPR013099">
    <property type="entry name" value="K_chnl_dom"/>
</dbReference>
<dbReference type="Pfam" id="PF07885">
    <property type="entry name" value="Ion_trans_2"/>
    <property type="match status" value="1"/>
</dbReference>
<keyword evidence="1" id="KW-0472">Membrane</keyword>
<organism evidence="3 4">
    <name type="scientific">Brucella thiophenivorans</name>
    <dbReference type="NCBI Taxonomy" id="571255"/>
    <lineage>
        <taxon>Bacteria</taxon>
        <taxon>Pseudomonadati</taxon>
        <taxon>Pseudomonadota</taxon>
        <taxon>Alphaproteobacteria</taxon>
        <taxon>Hyphomicrobiales</taxon>
        <taxon>Brucellaceae</taxon>
        <taxon>Brucella/Ochrobactrum group</taxon>
        <taxon>Brucella</taxon>
    </lineage>
</organism>
<dbReference type="RefSeq" id="WP_094508381.1">
    <property type="nucleotide sequence ID" value="NZ_JBHEEK010000003.1"/>
</dbReference>
<accession>A0A256FJV5</accession>
<keyword evidence="1" id="KW-0812">Transmembrane</keyword>
<keyword evidence="4" id="KW-1185">Reference proteome</keyword>
<dbReference type="SUPFAM" id="SSF81324">
    <property type="entry name" value="Voltage-gated potassium channels"/>
    <property type="match status" value="1"/>
</dbReference>
<feature type="transmembrane region" description="Helical" evidence="1">
    <location>
        <begin position="42"/>
        <end position="69"/>
    </location>
</feature>
<dbReference type="Proteomes" id="UP000215590">
    <property type="component" value="Unassembled WGS sequence"/>
</dbReference>
<comment type="caution">
    <text evidence="3">The sequence shown here is derived from an EMBL/GenBank/DDBJ whole genome shotgun (WGS) entry which is preliminary data.</text>
</comment>
<keyword evidence="1" id="KW-1133">Transmembrane helix</keyword>
<dbReference type="OrthoDB" id="2974133at2"/>
<proteinExistence type="predicted"/>